<dbReference type="PANTHER" id="PTHR36109:SF2">
    <property type="entry name" value="MEMBRANE PROTEIN"/>
    <property type="match status" value="1"/>
</dbReference>
<organism evidence="3 4">
    <name type="scientific">Anoxynatronum sibiricum</name>
    <dbReference type="NCBI Taxonomy" id="210623"/>
    <lineage>
        <taxon>Bacteria</taxon>
        <taxon>Bacillati</taxon>
        <taxon>Bacillota</taxon>
        <taxon>Clostridia</taxon>
        <taxon>Eubacteriales</taxon>
        <taxon>Clostridiaceae</taxon>
        <taxon>Anoxynatronum</taxon>
    </lineage>
</organism>
<dbReference type="Pfam" id="PF06897">
    <property type="entry name" value="DUF1269"/>
    <property type="match status" value="1"/>
</dbReference>
<keyword evidence="1" id="KW-0472">Membrane</keyword>
<keyword evidence="4" id="KW-1185">Reference proteome</keyword>
<dbReference type="Proteomes" id="UP001407405">
    <property type="component" value="Unassembled WGS sequence"/>
</dbReference>
<evidence type="ECO:0000256" key="1">
    <source>
        <dbReference type="SAM" id="Phobius"/>
    </source>
</evidence>
<evidence type="ECO:0000313" key="3">
    <source>
        <dbReference type="EMBL" id="MEN1758875.1"/>
    </source>
</evidence>
<dbReference type="EMBL" id="JBCITM010000001">
    <property type="protein sequence ID" value="MEN1758875.1"/>
    <property type="molecule type" value="Genomic_DNA"/>
</dbReference>
<protein>
    <submittedName>
        <fullName evidence="3">General stress protein</fullName>
    </submittedName>
</protein>
<dbReference type="InterPro" id="IPR009200">
    <property type="entry name" value="DUF1269_membrane"/>
</dbReference>
<feature type="transmembrane region" description="Helical" evidence="1">
    <location>
        <begin position="79"/>
        <end position="104"/>
    </location>
</feature>
<proteinExistence type="predicted"/>
<dbReference type="PANTHER" id="PTHR36109">
    <property type="entry name" value="MEMBRANE PROTEIN-RELATED"/>
    <property type="match status" value="1"/>
</dbReference>
<dbReference type="InterPro" id="IPR025889">
    <property type="entry name" value="GSP17M-like_dom"/>
</dbReference>
<feature type="transmembrane region" description="Helical" evidence="1">
    <location>
        <begin position="116"/>
        <end position="137"/>
    </location>
</feature>
<sequence length="190" mass="20265">MKDQYGKDMNINRDKSDNDKVMVGIFETENEVINVVKQLTEMGYKENEITVIAKDKEQMEHLDNTTDTKTKTQGGAEKAGTGAVVGGTVGGIAAALPALGLLAIPGIGPFLAMGPIAGILGGVVAGGVAGGLVGGLVQLGVREEDAKEYEHQIEQGKVLVLVENRENWRDDVNTSFSQNNNLVADRSWLR</sequence>
<keyword evidence="1" id="KW-0812">Transmembrane</keyword>
<dbReference type="RefSeq" id="WP_343184262.1">
    <property type="nucleotide sequence ID" value="NZ_JBCITM010000001.1"/>
</dbReference>
<accession>A0ABU9VPU4</accession>
<reference evidence="3 4" key="1">
    <citation type="submission" date="2024-04" db="EMBL/GenBank/DDBJ databases">
        <title>Genome sequencing and metabolic network reconstruction of aminoacids and betaine degradation by Anoxynatronum sibiricum.</title>
        <authorList>
            <person name="Detkova E.N."/>
            <person name="Boltjanskaja Y.V."/>
            <person name="Mardanov A.V."/>
            <person name="Kevbrin V."/>
        </authorList>
    </citation>
    <scope>NUCLEOTIDE SEQUENCE [LARGE SCALE GENOMIC DNA]</scope>
    <source>
        <strain evidence="3 4">Z-7981</strain>
    </source>
</reference>
<name>A0ABU9VPU4_9CLOT</name>
<evidence type="ECO:0000259" key="2">
    <source>
        <dbReference type="Pfam" id="PF11181"/>
    </source>
</evidence>
<dbReference type="Pfam" id="PF11181">
    <property type="entry name" value="YflT"/>
    <property type="match status" value="1"/>
</dbReference>
<dbReference type="InterPro" id="IPR052948">
    <property type="entry name" value="Low_temp-induced_all0457"/>
</dbReference>
<keyword evidence="1" id="KW-1133">Transmembrane helix</keyword>
<feature type="domain" description="General stress protein 17M-like" evidence="2">
    <location>
        <begin position="22"/>
        <end position="85"/>
    </location>
</feature>
<evidence type="ECO:0000313" key="4">
    <source>
        <dbReference type="Proteomes" id="UP001407405"/>
    </source>
</evidence>
<comment type="caution">
    <text evidence="3">The sequence shown here is derived from an EMBL/GenBank/DDBJ whole genome shotgun (WGS) entry which is preliminary data.</text>
</comment>
<gene>
    <name evidence="3" type="ORF">AAIG11_00180</name>
</gene>